<keyword evidence="2" id="KW-0238">DNA-binding</keyword>
<dbReference type="Gene3D" id="3.40.50.2300">
    <property type="match status" value="2"/>
</dbReference>
<organism evidence="6 7">
    <name type="scientific">Mucilaginibacter mallensis</name>
    <dbReference type="NCBI Taxonomy" id="652787"/>
    <lineage>
        <taxon>Bacteria</taxon>
        <taxon>Pseudomonadati</taxon>
        <taxon>Bacteroidota</taxon>
        <taxon>Sphingobacteriia</taxon>
        <taxon>Sphingobacteriales</taxon>
        <taxon>Sphingobacteriaceae</taxon>
        <taxon>Mucilaginibacter</taxon>
    </lineage>
</organism>
<dbReference type="InterPro" id="IPR001761">
    <property type="entry name" value="Peripla_BP/Lac1_sug-bd_dom"/>
</dbReference>
<dbReference type="STRING" id="652787.SAMN05216490_4501"/>
<evidence type="ECO:0000256" key="2">
    <source>
        <dbReference type="ARBA" id="ARBA00023125"/>
    </source>
</evidence>
<feature type="domain" description="HTH cro/C1-type" evidence="5">
    <location>
        <begin position="4"/>
        <end position="41"/>
    </location>
</feature>
<evidence type="ECO:0000256" key="3">
    <source>
        <dbReference type="ARBA" id="ARBA00023163"/>
    </source>
</evidence>
<dbReference type="PROSITE" id="PS50943">
    <property type="entry name" value="HTH_CROC1"/>
    <property type="match status" value="1"/>
</dbReference>
<evidence type="ECO:0000313" key="6">
    <source>
        <dbReference type="EMBL" id="SDT63814.1"/>
    </source>
</evidence>
<dbReference type="Gene3D" id="1.10.260.40">
    <property type="entry name" value="lambda repressor-like DNA-binding domains"/>
    <property type="match status" value="1"/>
</dbReference>
<protein>
    <submittedName>
        <fullName evidence="6">Transcriptional regulator, LacI family</fullName>
    </submittedName>
</protein>
<dbReference type="EMBL" id="LT629740">
    <property type="protein sequence ID" value="SDT63814.1"/>
    <property type="molecule type" value="Genomic_DNA"/>
</dbReference>
<dbReference type="CDD" id="cd01392">
    <property type="entry name" value="HTH_LacI"/>
    <property type="match status" value="1"/>
</dbReference>
<dbReference type="InterPro" id="IPR001387">
    <property type="entry name" value="Cro/C1-type_HTH"/>
</dbReference>
<proteinExistence type="predicted"/>
<keyword evidence="1" id="KW-0805">Transcription regulation</keyword>
<dbReference type="OrthoDB" id="9803256at2"/>
<dbReference type="SUPFAM" id="SSF47413">
    <property type="entry name" value="lambda repressor-like DNA-binding domains"/>
    <property type="match status" value="1"/>
</dbReference>
<accession>A0A1H2C0G9</accession>
<dbReference type="Proteomes" id="UP000199679">
    <property type="component" value="Chromosome I"/>
</dbReference>
<dbReference type="GO" id="GO:0000976">
    <property type="term" value="F:transcription cis-regulatory region binding"/>
    <property type="evidence" value="ECO:0007669"/>
    <property type="project" value="TreeGrafter"/>
</dbReference>
<dbReference type="Pfam" id="PF00532">
    <property type="entry name" value="Peripla_BP_1"/>
    <property type="match status" value="1"/>
</dbReference>
<evidence type="ECO:0000256" key="1">
    <source>
        <dbReference type="ARBA" id="ARBA00023015"/>
    </source>
</evidence>
<feature type="domain" description="HTH lacI-type" evidence="4">
    <location>
        <begin position="4"/>
        <end position="58"/>
    </location>
</feature>
<dbReference type="SMART" id="SM00354">
    <property type="entry name" value="HTH_LACI"/>
    <property type="match status" value="1"/>
</dbReference>
<dbReference type="InterPro" id="IPR028082">
    <property type="entry name" value="Peripla_BP_I"/>
</dbReference>
<sequence>MGSINIKELALKLNLSKSTVSRAFRGHSDINLETKERILKVAKELNYQPNHHASNLRAQKSKNIAIIVPQIANNFFSQAIDGIETVAREKGYHLLIYLTADNFESEVAYVNDLYNGRADGIIMSVSGEANDHSYMNKLQEKHIPLVFFDRVYDDIHTAKVTTNDYGSSFEATMHLVEAGCKNIAFLVTNKQLSIGKMRMQGYLDALKHAGLPFKDELIIDCSNDDHRNLTVLTNAFQTMTIDGIFASVERLAFATYYVCYDLGISIPNQVKVISFSSLEIAPLLNPSLTTITQPAYEMGLQAATLLFKMLEHADDQVNDQVVLSSRIISRNSTL</sequence>
<evidence type="ECO:0000259" key="4">
    <source>
        <dbReference type="PROSITE" id="PS50932"/>
    </source>
</evidence>
<gene>
    <name evidence="6" type="ORF">SAMN05216490_4501</name>
</gene>
<evidence type="ECO:0000259" key="5">
    <source>
        <dbReference type="PROSITE" id="PS50943"/>
    </source>
</evidence>
<dbReference type="PANTHER" id="PTHR30146:SF109">
    <property type="entry name" value="HTH-TYPE TRANSCRIPTIONAL REGULATOR GALS"/>
    <property type="match status" value="1"/>
</dbReference>
<dbReference type="InterPro" id="IPR010982">
    <property type="entry name" value="Lambda_DNA-bd_dom_sf"/>
</dbReference>
<reference evidence="6 7" key="1">
    <citation type="submission" date="2016-10" db="EMBL/GenBank/DDBJ databases">
        <authorList>
            <person name="de Groot N.N."/>
        </authorList>
    </citation>
    <scope>NUCLEOTIDE SEQUENCE [LARGE SCALE GENOMIC DNA]</scope>
    <source>
        <strain evidence="6 7">MP1X4</strain>
    </source>
</reference>
<dbReference type="InterPro" id="IPR000843">
    <property type="entry name" value="HTH_LacI"/>
</dbReference>
<dbReference type="CDD" id="cd06267">
    <property type="entry name" value="PBP1_LacI_sugar_binding-like"/>
    <property type="match status" value="1"/>
</dbReference>
<dbReference type="PROSITE" id="PS50932">
    <property type="entry name" value="HTH_LACI_2"/>
    <property type="match status" value="1"/>
</dbReference>
<dbReference type="RefSeq" id="WP_091378476.1">
    <property type="nucleotide sequence ID" value="NZ_LT629740.1"/>
</dbReference>
<dbReference type="GO" id="GO:0003700">
    <property type="term" value="F:DNA-binding transcription factor activity"/>
    <property type="evidence" value="ECO:0007669"/>
    <property type="project" value="TreeGrafter"/>
</dbReference>
<dbReference type="Pfam" id="PF00356">
    <property type="entry name" value="LacI"/>
    <property type="match status" value="1"/>
</dbReference>
<dbReference type="AlphaFoldDB" id="A0A1H2C0G9"/>
<keyword evidence="3" id="KW-0804">Transcription</keyword>
<dbReference type="PANTHER" id="PTHR30146">
    <property type="entry name" value="LACI-RELATED TRANSCRIPTIONAL REPRESSOR"/>
    <property type="match status" value="1"/>
</dbReference>
<dbReference type="SUPFAM" id="SSF53822">
    <property type="entry name" value="Periplasmic binding protein-like I"/>
    <property type="match status" value="1"/>
</dbReference>
<evidence type="ECO:0000313" key="7">
    <source>
        <dbReference type="Proteomes" id="UP000199679"/>
    </source>
</evidence>
<name>A0A1H2C0G9_MUCMA</name>
<keyword evidence="7" id="KW-1185">Reference proteome</keyword>